<name>A0A426WVL0_ENSVE</name>
<dbReference type="EMBL" id="AMZH03041738">
    <property type="protein sequence ID" value="RRT31294.1"/>
    <property type="molecule type" value="Genomic_DNA"/>
</dbReference>
<protein>
    <submittedName>
        <fullName evidence="1">Uncharacterized protein</fullName>
    </submittedName>
</protein>
<evidence type="ECO:0000313" key="2">
    <source>
        <dbReference type="Proteomes" id="UP000287651"/>
    </source>
</evidence>
<organism evidence="1 2">
    <name type="scientific">Ensete ventricosum</name>
    <name type="common">Abyssinian banana</name>
    <name type="synonym">Musa ensete</name>
    <dbReference type="NCBI Taxonomy" id="4639"/>
    <lineage>
        <taxon>Eukaryota</taxon>
        <taxon>Viridiplantae</taxon>
        <taxon>Streptophyta</taxon>
        <taxon>Embryophyta</taxon>
        <taxon>Tracheophyta</taxon>
        <taxon>Spermatophyta</taxon>
        <taxon>Magnoliopsida</taxon>
        <taxon>Liliopsida</taxon>
        <taxon>Zingiberales</taxon>
        <taxon>Musaceae</taxon>
        <taxon>Ensete</taxon>
    </lineage>
</organism>
<comment type="caution">
    <text evidence="1">The sequence shown here is derived from an EMBL/GenBank/DDBJ whole genome shotgun (WGS) entry which is preliminary data.</text>
</comment>
<proteinExistence type="predicted"/>
<dbReference type="AlphaFoldDB" id="A0A426WVL0"/>
<dbReference type="Proteomes" id="UP000287651">
    <property type="component" value="Unassembled WGS sequence"/>
</dbReference>
<reference evidence="1 2" key="1">
    <citation type="journal article" date="2014" name="Agronomy (Basel)">
        <title>A Draft Genome Sequence for Ensete ventricosum, the Drought-Tolerant Tree Against Hunger.</title>
        <authorList>
            <person name="Harrison J."/>
            <person name="Moore K.A."/>
            <person name="Paszkiewicz K."/>
            <person name="Jones T."/>
            <person name="Grant M."/>
            <person name="Ambacheew D."/>
            <person name="Muzemil S."/>
            <person name="Studholme D.J."/>
        </authorList>
    </citation>
    <scope>NUCLEOTIDE SEQUENCE [LARGE SCALE GENOMIC DNA]</scope>
</reference>
<gene>
    <name evidence="1" type="ORF">B296_00051263</name>
</gene>
<sequence length="70" mass="8364">EFRSVFRAPSQKFNIFAIPDVLAHGKSYGYGFAKKHDGHKICMKLHVESSFDWFFVHYLLNSKYWPFPMY</sequence>
<evidence type="ECO:0000313" key="1">
    <source>
        <dbReference type="EMBL" id="RRT31294.1"/>
    </source>
</evidence>
<feature type="non-terminal residue" evidence="1">
    <location>
        <position position="1"/>
    </location>
</feature>
<accession>A0A426WVL0</accession>